<evidence type="ECO:0000256" key="1">
    <source>
        <dbReference type="SAM" id="MobiDB-lite"/>
    </source>
</evidence>
<evidence type="ECO:0000313" key="3">
    <source>
        <dbReference type="EMBL" id="KAL3785228.1"/>
    </source>
</evidence>
<reference evidence="3 4" key="1">
    <citation type="submission" date="2024-10" db="EMBL/GenBank/DDBJ databases">
        <title>Updated reference genomes for cyclostephanoid diatoms.</title>
        <authorList>
            <person name="Roberts W.R."/>
            <person name="Alverson A.J."/>
        </authorList>
    </citation>
    <scope>NUCLEOTIDE SEQUENCE [LARGE SCALE GENOMIC DNA]</scope>
    <source>
        <strain evidence="3 4">AJA010-31</strain>
    </source>
</reference>
<organism evidence="3 4">
    <name type="scientific">Cyclotella atomus</name>
    <dbReference type="NCBI Taxonomy" id="382360"/>
    <lineage>
        <taxon>Eukaryota</taxon>
        <taxon>Sar</taxon>
        <taxon>Stramenopiles</taxon>
        <taxon>Ochrophyta</taxon>
        <taxon>Bacillariophyta</taxon>
        <taxon>Coscinodiscophyceae</taxon>
        <taxon>Thalassiosirophycidae</taxon>
        <taxon>Stephanodiscales</taxon>
        <taxon>Stephanodiscaceae</taxon>
        <taxon>Cyclotella</taxon>
    </lineage>
</organism>
<sequence length="654" mass="72438">MMRGTTGLSYYLWAVSFGLVDVKNVTATIQRKLQECPPPAGGCSGPGLWDEKSCTCLCVENYCYDSMAGTCSTWGNCPNDFAGCTPKVDCPYFVNSSTGKCESGEVIVAGVYELFWTEYECCRKGFSWDPSSCITEIKSPSAGPTTVAPTAPQNAYQPGFALPQIPIRMINAPDIDLSNIESSKVKDIVRSIAEEAMNILNVDITKVDIADLMYSERKLTLNDNLARSNGYNQRYLESVLTLLIEIRVSETSILPQELYLTIIGSLQLRKYEIDQVLREALGSQYNDVVLEIDGHRASVSPSASPGATSDIKSVTERGTGAADVGELKTAHNSSTMTVVMVVLFSLFFAAVTFGLIIWQRKRERITDKAFVTRSNQYHHRTRSPRKKHRRKSSKKKLNVSETTLKIANYPYVDEEQGKVDEKLMLDYTPQETQPVTNEVQHVTNEEVLELGYDGGQSSFLGSQGNLSNSSFNAASRHRDGIDLEEEGSVGDNVLGLLYYAGASSGDEQDDPAESKKKARMQRRASNASSRQTRTSARSRRSSTSGKSKLSLSLKSKSSRNFRRSMREPNPLHSVEEEENVSFHREEHFNQLGDEPPLGDEYPGRIPTLRPNSGSSVSVSTVSDDEGYMKFSRRKTVDTTFTEDATSLNVDDLFT</sequence>
<name>A0ABD3PAS5_9STRA</name>
<dbReference type="Proteomes" id="UP001530400">
    <property type="component" value="Unassembled WGS sequence"/>
</dbReference>
<protein>
    <submittedName>
        <fullName evidence="3">Uncharacterized protein</fullName>
    </submittedName>
</protein>
<proteinExistence type="predicted"/>
<gene>
    <name evidence="3" type="ORF">ACHAWO_011973</name>
</gene>
<feature type="compositionally biased region" description="Low complexity" evidence="1">
    <location>
        <begin position="523"/>
        <end position="555"/>
    </location>
</feature>
<feature type="region of interest" description="Disordered" evidence="1">
    <location>
        <begin position="502"/>
        <end position="580"/>
    </location>
</feature>
<keyword evidence="2" id="KW-1133">Transmembrane helix</keyword>
<evidence type="ECO:0000256" key="2">
    <source>
        <dbReference type="SAM" id="Phobius"/>
    </source>
</evidence>
<feature type="compositionally biased region" description="Basic residues" evidence="1">
    <location>
        <begin position="376"/>
        <end position="397"/>
    </location>
</feature>
<feature type="region of interest" description="Disordered" evidence="1">
    <location>
        <begin position="373"/>
        <end position="397"/>
    </location>
</feature>
<dbReference type="AlphaFoldDB" id="A0ABD3PAS5"/>
<keyword evidence="4" id="KW-1185">Reference proteome</keyword>
<dbReference type="EMBL" id="JALLPJ020000700">
    <property type="protein sequence ID" value="KAL3785228.1"/>
    <property type="molecule type" value="Genomic_DNA"/>
</dbReference>
<comment type="caution">
    <text evidence="3">The sequence shown here is derived from an EMBL/GenBank/DDBJ whole genome shotgun (WGS) entry which is preliminary data.</text>
</comment>
<accession>A0ABD3PAS5</accession>
<evidence type="ECO:0000313" key="4">
    <source>
        <dbReference type="Proteomes" id="UP001530400"/>
    </source>
</evidence>
<keyword evidence="2" id="KW-0812">Transmembrane</keyword>
<feature type="transmembrane region" description="Helical" evidence="2">
    <location>
        <begin position="336"/>
        <end position="358"/>
    </location>
</feature>
<keyword evidence="2" id="KW-0472">Membrane</keyword>